<sequence>MAIRKTILFLLILLNVNFCEKIDKGDDPEYEKRLKETLSRYKSNIKDDYTISETSNTKEEAIKKYLEAVQRNEPDRFIFSKEEYFNIFIPNTLGMETLTSKMPEKEAWELTDIRRRAALSRIQDIFKAYPGKSFTITKLTWRDDPKIMNAITGYRVGTLEIKIGNHTHTIEEIRLIVGHKGKYKVCVIGT</sequence>
<evidence type="ECO:0000313" key="1">
    <source>
        <dbReference type="EMBL" id="TGM10731.1"/>
    </source>
</evidence>
<dbReference type="EMBL" id="RQGU01000036">
    <property type="protein sequence ID" value="TGM26767.1"/>
    <property type="molecule type" value="Genomic_DNA"/>
</dbReference>
<name>A0A5F2C4R1_9LEPT</name>
<evidence type="ECO:0000313" key="2">
    <source>
        <dbReference type="EMBL" id="TGM26767.1"/>
    </source>
</evidence>
<dbReference type="AlphaFoldDB" id="A0A5F2C4R1"/>
<proteinExistence type="predicted"/>
<evidence type="ECO:0000313" key="4">
    <source>
        <dbReference type="Proteomes" id="UP000298057"/>
    </source>
</evidence>
<organism evidence="1 3">
    <name type="scientific">Leptospira selangorensis</name>
    <dbReference type="NCBI Taxonomy" id="2484982"/>
    <lineage>
        <taxon>Bacteria</taxon>
        <taxon>Pseudomonadati</taxon>
        <taxon>Spirochaetota</taxon>
        <taxon>Spirochaetia</taxon>
        <taxon>Leptospirales</taxon>
        <taxon>Leptospiraceae</taxon>
        <taxon>Leptospira</taxon>
    </lineage>
</organism>
<accession>A0A5F2C4R1</accession>
<dbReference type="Proteomes" id="UP000297832">
    <property type="component" value="Unassembled WGS sequence"/>
</dbReference>
<protein>
    <submittedName>
        <fullName evidence="1">Uncharacterized protein</fullName>
    </submittedName>
</protein>
<keyword evidence="4" id="KW-1185">Reference proteome</keyword>
<comment type="caution">
    <text evidence="1">The sequence shown here is derived from an EMBL/GenBank/DDBJ whole genome shotgun (WGS) entry which is preliminary data.</text>
</comment>
<dbReference type="RefSeq" id="WP_135625899.1">
    <property type="nucleotide sequence ID" value="NZ_RQGU01000036.1"/>
</dbReference>
<reference evidence="3 4" key="2">
    <citation type="journal article" date="2019" name="PLoS Negl. Trop. Dis.">
        <title>Revisiting the worldwide diversity of Leptospira species in the environment.</title>
        <authorList>
            <person name="Vincent A.T."/>
            <person name="Schiettekatte O."/>
            <person name="Bourhy P."/>
            <person name="Veyrier F.J."/>
            <person name="Picardeau M."/>
        </authorList>
    </citation>
    <scope>NUCLEOTIDE SEQUENCE [LARGE SCALE GENOMIC DNA]</scope>
    <source>
        <strain evidence="1 3">201702405</strain>
        <strain evidence="4">201702406</strain>
    </source>
</reference>
<evidence type="ECO:0000313" key="3">
    <source>
        <dbReference type="Proteomes" id="UP000297832"/>
    </source>
</evidence>
<reference evidence="2" key="1">
    <citation type="submission" date="2018-10" db="EMBL/GenBank/DDBJ databases">
        <authorList>
            <person name="Vincent A.T."/>
            <person name="Schiettekatte O."/>
            <person name="Bourhy P."/>
            <person name="Veyrier F.J."/>
            <person name="Picardeau M."/>
        </authorList>
    </citation>
    <scope>NUCLEOTIDE SEQUENCE</scope>
    <source>
        <strain evidence="2">201702406</strain>
    </source>
</reference>
<gene>
    <name evidence="1" type="ORF">EHQ81_18100</name>
    <name evidence="2" type="ORF">EHQ82_01820</name>
</gene>
<dbReference type="EMBL" id="RQGV01000024">
    <property type="protein sequence ID" value="TGM10731.1"/>
    <property type="molecule type" value="Genomic_DNA"/>
</dbReference>
<dbReference type="Proteomes" id="UP000298057">
    <property type="component" value="Unassembled WGS sequence"/>
</dbReference>